<feature type="region of interest" description="Disordered" evidence="8">
    <location>
        <begin position="121"/>
        <end position="140"/>
    </location>
</feature>
<reference evidence="11 12" key="1">
    <citation type="submission" date="2023-06" db="EMBL/GenBank/DDBJ databases">
        <title>Identification and characterization of horizontal gene transfer across gut microbiota members of farm animals based on homology search.</title>
        <authorList>
            <person name="Schwarzerova J."/>
            <person name="Nykrynova M."/>
            <person name="Jureckova K."/>
            <person name="Cejkova D."/>
            <person name="Rychlik I."/>
        </authorList>
    </citation>
    <scope>NUCLEOTIDE SEQUENCE [LARGE SCALE GENOMIC DNA]</scope>
    <source>
        <strain evidence="11 12">153_Feed</strain>
    </source>
</reference>
<evidence type="ECO:0000259" key="10">
    <source>
        <dbReference type="PROSITE" id="PS51199"/>
    </source>
</evidence>
<name>A0ABT7V5Q1_9ACTN</name>
<accession>A0ABT7V5Q1</accession>
<dbReference type="InterPro" id="IPR034154">
    <property type="entry name" value="TOPRIM_DnaG/twinkle"/>
</dbReference>
<dbReference type="InterPro" id="IPR006171">
    <property type="entry name" value="TOPRIM_dom"/>
</dbReference>
<dbReference type="PRINTS" id="PR01874">
    <property type="entry name" value="DNAREPAIRADA"/>
</dbReference>
<feature type="compositionally biased region" description="Basic and acidic residues" evidence="8">
    <location>
        <begin position="123"/>
        <end position="140"/>
    </location>
</feature>
<comment type="caution">
    <text evidence="11">The sequence shown here is derived from an EMBL/GenBank/DDBJ whole genome shotgun (WGS) entry which is preliminary data.</text>
</comment>
<dbReference type="Gene3D" id="3.40.50.300">
    <property type="entry name" value="P-loop containing nucleotide triphosphate hydrolases"/>
    <property type="match status" value="1"/>
</dbReference>
<keyword evidence="12" id="KW-1185">Reference proteome</keyword>
<organism evidence="11 12">
    <name type="scientific">Thermophilibacter provencensis</name>
    <dbReference type="NCBI Taxonomy" id="1852386"/>
    <lineage>
        <taxon>Bacteria</taxon>
        <taxon>Bacillati</taxon>
        <taxon>Actinomycetota</taxon>
        <taxon>Coriobacteriia</taxon>
        <taxon>Coriobacteriales</taxon>
        <taxon>Atopobiaceae</taxon>
        <taxon>Thermophilibacter</taxon>
    </lineage>
</organism>
<evidence type="ECO:0000256" key="3">
    <source>
        <dbReference type="ARBA" id="ARBA00022679"/>
    </source>
</evidence>
<gene>
    <name evidence="11" type="ORF">QUW25_09605</name>
</gene>
<evidence type="ECO:0000313" key="12">
    <source>
        <dbReference type="Proteomes" id="UP001529256"/>
    </source>
</evidence>
<feature type="domain" description="Toprim" evidence="9">
    <location>
        <begin position="248"/>
        <end position="328"/>
    </location>
</feature>
<dbReference type="Pfam" id="PF13155">
    <property type="entry name" value="Toprim_2"/>
    <property type="match status" value="1"/>
</dbReference>
<reference evidence="11 12" key="3">
    <citation type="submission" date="2023-06" db="EMBL/GenBank/DDBJ databases">
        <authorList>
            <person name="Zeman M."/>
            <person name="Kubasova T."/>
            <person name="Jahodarova E."/>
            <person name="Nykrynova M."/>
            <person name="Rychlik I."/>
        </authorList>
    </citation>
    <scope>NUCLEOTIDE SEQUENCE [LARGE SCALE GENOMIC DNA]</scope>
    <source>
        <strain evidence="11 12">153_Feed</strain>
    </source>
</reference>
<proteinExistence type="predicted"/>
<dbReference type="InterPro" id="IPR036977">
    <property type="entry name" value="DNA_primase_Znf_CHC2"/>
</dbReference>
<evidence type="ECO:0000256" key="6">
    <source>
        <dbReference type="ARBA" id="ARBA00023163"/>
    </source>
</evidence>
<dbReference type="SUPFAM" id="SSF56731">
    <property type="entry name" value="DNA primase core"/>
    <property type="match status" value="1"/>
</dbReference>
<evidence type="ECO:0000256" key="7">
    <source>
        <dbReference type="SAM" id="Coils"/>
    </source>
</evidence>
<dbReference type="PROSITE" id="PS51199">
    <property type="entry name" value="SF4_HELICASE"/>
    <property type="match status" value="1"/>
</dbReference>
<evidence type="ECO:0000256" key="4">
    <source>
        <dbReference type="ARBA" id="ARBA00022695"/>
    </source>
</evidence>
<dbReference type="Pfam" id="PF03796">
    <property type="entry name" value="DnaB_C"/>
    <property type="match status" value="1"/>
</dbReference>
<keyword evidence="2" id="KW-0639">Primosome</keyword>
<keyword evidence="7" id="KW-0175">Coiled coil</keyword>
<evidence type="ECO:0000256" key="2">
    <source>
        <dbReference type="ARBA" id="ARBA00022515"/>
    </source>
</evidence>
<keyword evidence="6" id="KW-0804">Transcription</keyword>
<dbReference type="InterPro" id="IPR007694">
    <property type="entry name" value="DNA_helicase_DnaB-like_C"/>
</dbReference>
<dbReference type="Gene3D" id="3.40.1360.10">
    <property type="match status" value="1"/>
</dbReference>
<keyword evidence="3" id="KW-0808">Transferase</keyword>
<dbReference type="PROSITE" id="PS50880">
    <property type="entry name" value="TOPRIM"/>
    <property type="match status" value="1"/>
</dbReference>
<evidence type="ECO:0000313" key="11">
    <source>
        <dbReference type="EMBL" id="MDM8271919.1"/>
    </source>
</evidence>
<dbReference type="SUPFAM" id="SSF57783">
    <property type="entry name" value="Zinc beta-ribbon"/>
    <property type="match status" value="1"/>
</dbReference>
<evidence type="ECO:0000256" key="1">
    <source>
        <dbReference type="ARBA" id="ARBA00022478"/>
    </source>
</evidence>
<dbReference type="Proteomes" id="UP001529256">
    <property type="component" value="Unassembled WGS sequence"/>
</dbReference>
<dbReference type="SUPFAM" id="SSF52540">
    <property type="entry name" value="P-loop containing nucleoside triphosphate hydrolases"/>
    <property type="match status" value="1"/>
</dbReference>
<dbReference type="InterPro" id="IPR027417">
    <property type="entry name" value="P-loop_NTPase"/>
</dbReference>
<protein>
    <submittedName>
        <fullName evidence="11">DnaB-like helicase C-terminal domain-containing protein</fullName>
    </submittedName>
</protein>
<evidence type="ECO:0000259" key="9">
    <source>
        <dbReference type="PROSITE" id="PS50880"/>
    </source>
</evidence>
<evidence type="ECO:0000256" key="8">
    <source>
        <dbReference type="SAM" id="MobiDB-lite"/>
    </source>
</evidence>
<dbReference type="Gene3D" id="3.90.580.10">
    <property type="entry name" value="Zinc finger, CHC2-type domain"/>
    <property type="match status" value="1"/>
</dbReference>
<dbReference type="PANTHER" id="PTHR30153:SF2">
    <property type="entry name" value="REPLICATIVE DNA HELICASE"/>
    <property type="match status" value="1"/>
</dbReference>
<evidence type="ECO:0000256" key="5">
    <source>
        <dbReference type="ARBA" id="ARBA00022705"/>
    </source>
</evidence>
<reference evidence="12" key="2">
    <citation type="submission" date="2023-06" db="EMBL/GenBank/DDBJ databases">
        <title>Identification and characterization of horizontal gene transfer across gut microbiota members of farm animals based on homology search.</title>
        <authorList>
            <person name="Zeman M."/>
            <person name="Kubasova T."/>
            <person name="Jahodarova E."/>
            <person name="Nykrynova M."/>
            <person name="Rychlik I."/>
        </authorList>
    </citation>
    <scope>NUCLEOTIDE SEQUENCE [LARGE SCALE GENOMIC DNA]</scope>
    <source>
        <strain evidence="12">153_Feed</strain>
    </source>
</reference>
<keyword evidence="5" id="KW-0235">DNA replication</keyword>
<keyword evidence="1" id="KW-0240">DNA-directed RNA polymerase</keyword>
<dbReference type="RefSeq" id="WP_289511994.1">
    <property type="nucleotide sequence ID" value="NZ_JAUDEA010000025.1"/>
</dbReference>
<sequence>MDFQQVKEIVSLKEYADANLERRGRNTYVCPICDSGNGPSKSAAFTVDEKGKSWHCYSAKCGAHGDIFDLAGVLNQTEDKLEQKRYVCEWAGIPDDGPAVSAPGRGAFSFDTEFVVSRGGALKRRDAERQEEDKTDAEQEGLRKKAEEYVVRCRDGIRDPRAVAYVESRGFTVEEAESFGWGFDPTYTTDMESRSYGKPALILPYGEDAPWMFVARYIDKGTHEDKKCNNPKDLKGPESFDKSLSNREAVFVVEGLMDAYALRVLGYTAIALNGSNRDELVARSIVERGYRGTVVILTDSDEAGRTARGRMEAVLDKGGIDHISAEVEGSNDPAELFERDREALRALLEEVRERAASASEERAQEAYEEALGAFRVLDPASIAGDIFTLEGAKDPIPTGFSTIDGVLGGGLQPGSLYVLGAVSSLGKTTLAVQIADNIARSGRSTLFVTIEQSAQEIVAKSLSRIISECGRDCSTTDLTSKRRRFEDWGEAEYSRLIKACESYTNDIAPHLRILEGTEQPNVDSIKAVAEFMGRHDGQPPVIFIDYLQLLAPKSERDTDKRAIDRNVTDLRQVARDLQTPVFVISSLNRSSYSEGVTMDSFKESGAIEYGSDVLLGLQPEGMREHMEKTKDTRTKREADKFIRDTKANDVRSCEIVVLKNRAGRTPYEGIPLKFRARASRFTEK</sequence>
<feature type="coiled-coil region" evidence="7">
    <location>
        <begin position="334"/>
        <end position="368"/>
    </location>
</feature>
<keyword evidence="4" id="KW-0548">Nucleotidyltransferase</keyword>
<feature type="domain" description="SF4 helicase" evidence="10">
    <location>
        <begin position="389"/>
        <end position="684"/>
    </location>
</feature>
<dbReference type="CDD" id="cd01029">
    <property type="entry name" value="TOPRIM_primases"/>
    <property type="match status" value="1"/>
</dbReference>
<dbReference type="PANTHER" id="PTHR30153">
    <property type="entry name" value="REPLICATIVE DNA HELICASE DNAB"/>
    <property type="match status" value="1"/>
</dbReference>
<dbReference type="EMBL" id="JAUDEA010000025">
    <property type="protein sequence ID" value="MDM8271919.1"/>
    <property type="molecule type" value="Genomic_DNA"/>
</dbReference>
<dbReference type="SMART" id="SM00493">
    <property type="entry name" value="TOPRIM"/>
    <property type="match status" value="1"/>
</dbReference>